<dbReference type="AlphaFoldDB" id="A0A9X6Q5A8"/>
<sequence>MNQNKYFADFIKNKRKEKHLTTSQLATLSGLSQSYISNLENGNRKTPKIETINKLATGLGVPNGTLMMAAGLVSDPFKMVLNEVDEAAFKQAFHKQDLEELEKVNAEIKRLEKQPEQGDLKEFKQQKQRLTDRINKYNGTYVKDETVTKSLSVPPYLFNLNYLLSSNLDLFFDEDTPSSNNEQKKLTDEDKQHIKDFIEYFIMKKRGESDGIHL</sequence>
<dbReference type="Proteomes" id="UP000194551">
    <property type="component" value="Unassembled WGS sequence"/>
</dbReference>
<keyword evidence="2" id="KW-0175">Coiled coil</keyword>
<dbReference type="Pfam" id="PF01381">
    <property type="entry name" value="HTH_3"/>
    <property type="match status" value="1"/>
</dbReference>
<dbReference type="SMART" id="SM00530">
    <property type="entry name" value="HTH_XRE"/>
    <property type="match status" value="1"/>
</dbReference>
<feature type="domain" description="HTH cro/C1-type" evidence="3">
    <location>
        <begin position="11"/>
        <end position="66"/>
    </location>
</feature>
<dbReference type="CDD" id="cd00093">
    <property type="entry name" value="HTH_XRE"/>
    <property type="match status" value="1"/>
</dbReference>
<dbReference type="InterPro" id="IPR050807">
    <property type="entry name" value="TransReg_Diox_bact_type"/>
</dbReference>
<dbReference type="Gene3D" id="1.10.260.40">
    <property type="entry name" value="lambda repressor-like DNA-binding domains"/>
    <property type="match status" value="1"/>
</dbReference>
<reference evidence="5 6" key="1">
    <citation type="submission" date="2016-10" db="EMBL/GenBank/DDBJ databases">
        <title>Comparative genomics of Bacillus thuringiensis reveals a path to pathogens against multiple invertebrate hosts.</title>
        <authorList>
            <person name="Zheng J."/>
            <person name="Gao Q."/>
            <person name="Liu H."/>
            <person name="Peng D."/>
            <person name="Ruan L."/>
            <person name="Sun M."/>
        </authorList>
    </citation>
    <scope>NUCLEOTIDE SEQUENCE [LARGE SCALE GENOMIC DNA]</scope>
    <source>
        <strain evidence="5">HD5</strain>
    </source>
</reference>
<evidence type="ECO:0000256" key="1">
    <source>
        <dbReference type="ARBA" id="ARBA00023125"/>
    </source>
</evidence>
<dbReference type="PANTHER" id="PTHR46797">
    <property type="entry name" value="HTH-TYPE TRANSCRIPTIONAL REGULATOR"/>
    <property type="match status" value="1"/>
</dbReference>
<dbReference type="PROSITE" id="PS50943">
    <property type="entry name" value="HTH_CROC1"/>
    <property type="match status" value="1"/>
</dbReference>
<dbReference type="GO" id="GO:0003677">
    <property type="term" value="F:DNA binding"/>
    <property type="evidence" value="ECO:0007669"/>
    <property type="project" value="UniProtKB-KW"/>
</dbReference>
<dbReference type="PANTHER" id="PTHR46797:SF1">
    <property type="entry name" value="METHYLPHOSPHONATE SYNTHASE"/>
    <property type="match status" value="1"/>
</dbReference>
<accession>A0A9X6Q5A8</accession>
<evidence type="ECO:0000256" key="2">
    <source>
        <dbReference type="SAM" id="Coils"/>
    </source>
</evidence>
<dbReference type="InterPro" id="IPR001387">
    <property type="entry name" value="Cro/C1-type_HTH"/>
</dbReference>
<dbReference type="GO" id="GO:0005829">
    <property type="term" value="C:cytosol"/>
    <property type="evidence" value="ECO:0007669"/>
    <property type="project" value="TreeGrafter"/>
</dbReference>
<evidence type="ECO:0000313" key="6">
    <source>
        <dbReference type="Proteomes" id="UP000194551"/>
    </source>
</evidence>
<evidence type="ECO:0000259" key="3">
    <source>
        <dbReference type="PROSITE" id="PS50943"/>
    </source>
</evidence>
<dbReference type="EMBL" id="NFEM01000012">
    <property type="protein sequence ID" value="OUA11053.1"/>
    <property type="molecule type" value="Genomic_DNA"/>
</dbReference>
<comment type="caution">
    <text evidence="5">The sequence shown here is derived from an EMBL/GenBank/DDBJ whole genome shotgun (WGS) entry which is preliminary data.</text>
</comment>
<gene>
    <name evidence="5" type="ORF">BK774_02045</name>
    <name evidence="4" type="ORF">BK774_11800</name>
</gene>
<protein>
    <recommendedName>
        <fullName evidence="3">HTH cro/C1-type domain-containing protein</fullName>
    </recommendedName>
</protein>
<keyword evidence="1" id="KW-0238">DNA-binding</keyword>
<name>A0A9X6Q5A8_BACTU</name>
<evidence type="ECO:0000313" key="5">
    <source>
        <dbReference type="EMBL" id="OUA11053.1"/>
    </source>
</evidence>
<feature type="coiled-coil region" evidence="2">
    <location>
        <begin position="91"/>
        <end position="140"/>
    </location>
</feature>
<dbReference type="GO" id="GO:0003700">
    <property type="term" value="F:DNA-binding transcription factor activity"/>
    <property type="evidence" value="ECO:0007669"/>
    <property type="project" value="TreeGrafter"/>
</dbReference>
<evidence type="ECO:0000313" key="4">
    <source>
        <dbReference type="EMBL" id="OUA03504.1"/>
    </source>
</evidence>
<dbReference type="InterPro" id="IPR010982">
    <property type="entry name" value="Lambda_DNA-bd_dom_sf"/>
</dbReference>
<dbReference type="EMBL" id="NFEM01000064">
    <property type="protein sequence ID" value="OUA03504.1"/>
    <property type="molecule type" value="Genomic_DNA"/>
</dbReference>
<dbReference type="RefSeq" id="WP_074642671.1">
    <property type="nucleotide sequence ID" value="NZ_CAKJXA010000094.1"/>
</dbReference>
<proteinExistence type="predicted"/>
<dbReference type="SUPFAM" id="SSF47413">
    <property type="entry name" value="lambda repressor-like DNA-binding domains"/>
    <property type="match status" value="1"/>
</dbReference>
<organism evidence="5 6">
    <name type="scientific">Bacillus thuringiensis</name>
    <dbReference type="NCBI Taxonomy" id="1428"/>
    <lineage>
        <taxon>Bacteria</taxon>
        <taxon>Bacillati</taxon>
        <taxon>Bacillota</taxon>
        <taxon>Bacilli</taxon>
        <taxon>Bacillales</taxon>
        <taxon>Bacillaceae</taxon>
        <taxon>Bacillus</taxon>
        <taxon>Bacillus cereus group</taxon>
    </lineage>
</organism>